<dbReference type="EMBL" id="KZ150047">
    <property type="protein sequence ID" value="PZC74485.1"/>
    <property type="molecule type" value="Genomic_DNA"/>
</dbReference>
<evidence type="ECO:0000256" key="1">
    <source>
        <dbReference type="SAM" id="MobiDB-lite"/>
    </source>
</evidence>
<protein>
    <submittedName>
        <fullName evidence="2">Uncharacterized protein</fullName>
    </submittedName>
</protein>
<evidence type="ECO:0000313" key="3">
    <source>
        <dbReference type="Proteomes" id="UP000249218"/>
    </source>
</evidence>
<keyword evidence="3" id="KW-1185">Reference proteome</keyword>
<dbReference type="AlphaFoldDB" id="A0A2W1BLF2"/>
<dbReference type="PANTHER" id="PTHR34239">
    <property type="entry name" value="APPLE DOMAIN-CONTAINING PROTEIN"/>
    <property type="match status" value="1"/>
</dbReference>
<feature type="compositionally biased region" description="Acidic residues" evidence="1">
    <location>
        <begin position="69"/>
        <end position="78"/>
    </location>
</feature>
<organism evidence="2 3">
    <name type="scientific">Helicoverpa armigera</name>
    <name type="common">Cotton bollworm</name>
    <name type="synonym">Heliothis armigera</name>
    <dbReference type="NCBI Taxonomy" id="29058"/>
    <lineage>
        <taxon>Eukaryota</taxon>
        <taxon>Metazoa</taxon>
        <taxon>Ecdysozoa</taxon>
        <taxon>Arthropoda</taxon>
        <taxon>Hexapoda</taxon>
        <taxon>Insecta</taxon>
        <taxon>Pterygota</taxon>
        <taxon>Neoptera</taxon>
        <taxon>Endopterygota</taxon>
        <taxon>Lepidoptera</taxon>
        <taxon>Glossata</taxon>
        <taxon>Ditrysia</taxon>
        <taxon>Noctuoidea</taxon>
        <taxon>Noctuidae</taxon>
        <taxon>Heliothinae</taxon>
        <taxon>Helicoverpa</taxon>
    </lineage>
</organism>
<feature type="region of interest" description="Disordered" evidence="1">
    <location>
        <begin position="24"/>
        <end position="78"/>
    </location>
</feature>
<dbReference type="Proteomes" id="UP000249218">
    <property type="component" value="Unassembled WGS sequence"/>
</dbReference>
<sequence length="314" mass="34436">MPKRKREDKIERYKRKIEKLKAKRRRVINTSSDDSDKTDNENLVETVIDPQATPDVSVANLEGSNIGEGSEEQAPDLDPDILSALGETIEDIPTLGPKIHDKLSSLWLPILKKGINKETKEKLLKEYTIPENCTLLQAPKLNPEISAAVTEAARSRDKRVESVQQQLGQDSACVTFIPTVAPTLSGKLDGPSSFPSEQGGEGRAKEDDGTLESENPTRQLYTSEATCTTQEATCIGSAVEFNRDVSETHSLSGRTIIIVIGDVDSASRDHREHLPYSSHRSRPHVGAATRGARHPHLGRASPTLASHSLCMLQY</sequence>
<evidence type="ECO:0000313" key="2">
    <source>
        <dbReference type="EMBL" id="PZC74485.1"/>
    </source>
</evidence>
<reference evidence="2 3" key="1">
    <citation type="journal article" date="2017" name="BMC Biol.">
        <title>Genomic innovations, transcriptional plasticity and gene loss underlying the evolution and divergence of two highly polyphagous and invasive Helicoverpa pest species.</title>
        <authorList>
            <person name="Pearce S.L."/>
            <person name="Clarke D.F."/>
            <person name="East P.D."/>
            <person name="Elfekih S."/>
            <person name="Gordon K.H."/>
            <person name="Jermiin L.S."/>
            <person name="McGaughran A."/>
            <person name="Oakeshott J.G."/>
            <person name="Papanikolaou A."/>
            <person name="Perera O.P."/>
            <person name="Rane R.V."/>
            <person name="Richards S."/>
            <person name="Tay W.T."/>
            <person name="Walsh T.K."/>
            <person name="Anderson A."/>
            <person name="Anderson C.J."/>
            <person name="Asgari S."/>
            <person name="Board P.G."/>
            <person name="Bretschneider A."/>
            <person name="Campbell P.M."/>
            <person name="Chertemps T."/>
            <person name="Christeller J.T."/>
            <person name="Coppin C.W."/>
            <person name="Downes S.J."/>
            <person name="Duan G."/>
            <person name="Farnsworth C.A."/>
            <person name="Good R.T."/>
            <person name="Han L.B."/>
            <person name="Han Y.C."/>
            <person name="Hatje K."/>
            <person name="Horne I."/>
            <person name="Huang Y.P."/>
            <person name="Hughes D.S."/>
            <person name="Jacquin-Joly E."/>
            <person name="James W."/>
            <person name="Jhangiani S."/>
            <person name="Kollmar M."/>
            <person name="Kuwar S.S."/>
            <person name="Li S."/>
            <person name="Liu N.Y."/>
            <person name="Maibeche M.T."/>
            <person name="Miller J.R."/>
            <person name="Montagne N."/>
            <person name="Perry T."/>
            <person name="Qu J."/>
            <person name="Song S.V."/>
            <person name="Sutton G.G."/>
            <person name="Vogel H."/>
            <person name="Walenz B.P."/>
            <person name="Xu W."/>
            <person name="Zhang H.J."/>
            <person name="Zou Z."/>
            <person name="Batterham P."/>
            <person name="Edwards O.R."/>
            <person name="Feyereisen R."/>
            <person name="Gibbs R.A."/>
            <person name="Heckel D.G."/>
            <person name="McGrath A."/>
            <person name="Robin C."/>
            <person name="Scherer S.E."/>
            <person name="Worley K.C."/>
            <person name="Wu Y.D."/>
        </authorList>
    </citation>
    <scope>NUCLEOTIDE SEQUENCE [LARGE SCALE GENOMIC DNA]</scope>
    <source>
        <strain evidence="2">Harm_GR_Male_#8</strain>
        <tissue evidence="2">Whole organism</tissue>
    </source>
</reference>
<feature type="region of interest" description="Disordered" evidence="1">
    <location>
        <begin position="185"/>
        <end position="217"/>
    </location>
</feature>
<dbReference type="OrthoDB" id="6140287at2759"/>
<gene>
    <name evidence="2" type="primary">HaOG207742</name>
    <name evidence="2" type="ORF">B5X24_HaOG207742</name>
</gene>
<name>A0A2W1BLF2_HELAM</name>
<dbReference type="PANTHER" id="PTHR34239:SF2">
    <property type="entry name" value="TRANSPOSABLE ELEMENT P TRANSPOSASE_THAP9 CONSERVED DOMAIN-CONTAINING PROTEIN"/>
    <property type="match status" value="1"/>
</dbReference>
<proteinExistence type="predicted"/>
<accession>A0A2W1BLF2</accession>
<feature type="region of interest" description="Disordered" evidence="1">
    <location>
        <begin position="273"/>
        <end position="300"/>
    </location>
</feature>